<proteinExistence type="predicted"/>
<keyword evidence="1" id="KW-1133">Transmembrane helix</keyword>
<feature type="transmembrane region" description="Helical" evidence="1">
    <location>
        <begin position="12"/>
        <end position="30"/>
    </location>
</feature>
<dbReference type="RefSeq" id="WP_188499853.1">
    <property type="nucleotide sequence ID" value="NZ_BMFP01000001.1"/>
</dbReference>
<accession>A0ABQ1VWB6</accession>
<feature type="transmembrane region" description="Helical" evidence="1">
    <location>
        <begin position="45"/>
        <end position="64"/>
    </location>
</feature>
<dbReference type="Proteomes" id="UP000634043">
    <property type="component" value="Unassembled WGS sequence"/>
</dbReference>
<keyword evidence="3" id="KW-1185">Reference proteome</keyword>
<keyword evidence="1" id="KW-0472">Membrane</keyword>
<evidence type="ECO:0000313" key="2">
    <source>
        <dbReference type="EMBL" id="GGG02563.1"/>
    </source>
</evidence>
<keyword evidence="1" id="KW-0812">Transmembrane</keyword>
<organism evidence="2 3">
    <name type="scientific">Pontibacter amylolyticus</name>
    <dbReference type="NCBI Taxonomy" id="1424080"/>
    <lineage>
        <taxon>Bacteria</taxon>
        <taxon>Pseudomonadati</taxon>
        <taxon>Bacteroidota</taxon>
        <taxon>Cytophagia</taxon>
        <taxon>Cytophagales</taxon>
        <taxon>Hymenobacteraceae</taxon>
        <taxon>Pontibacter</taxon>
    </lineage>
</organism>
<evidence type="ECO:0000256" key="1">
    <source>
        <dbReference type="SAM" id="Phobius"/>
    </source>
</evidence>
<comment type="caution">
    <text evidence="2">The sequence shown here is derived from an EMBL/GenBank/DDBJ whole genome shotgun (WGS) entry which is preliminary data.</text>
</comment>
<evidence type="ECO:0008006" key="4">
    <source>
        <dbReference type="Google" id="ProtNLM"/>
    </source>
</evidence>
<reference evidence="3" key="1">
    <citation type="journal article" date="2019" name="Int. J. Syst. Evol. Microbiol.">
        <title>The Global Catalogue of Microorganisms (GCM) 10K type strain sequencing project: providing services to taxonomists for standard genome sequencing and annotation.</title>
        <authorList>
            <consortium name="The Broad Institute Genomics Platform"/>
            <consortium name="The Broad Institute Genome Sequencing Center for Infectious Disease"/>
            <person name="Wu L."/>
            <person name="Ma J."/>
        </authorList>
    </citation>
    <scope>NUCLEOTIDE SEQUENCE [LARGE SCALE GENOMIC DNA]</scope>
    <source>
        <strain evidence="3">CGMCC 1.12749</strain>
    </source>
</reference>
<sequence>MKYYTLQRFVKLNLYFFGMYGLLTAAWFGITGRFSEEGPGAINEILLNAAIFSLLFTIALLLWYRRTEVRIPVKSISPKALDQKLEAIGYERIPTKDKGTVQVYKPRPPKAPALAGRLFVQKSANFYHLQGPVSKLKSLGV</sequence>
<protein>
    <recommendedName>
        <fullName evidence="4">Poly-beta-1,6-N-acetyl-D-glucosamine biosynthesis protein PgaD</fullName>
    </recommendedName>
</protein>
<name>A0ABQ1VWB6_9BACT</name>
<evidence type="ECO:0000313" key="3">
    <source>
        <dbReference type="Proteomes" id="UP000634043"/>
    </source>
</evidence>
<dbReference type="EMBL" id="BMFP01000001">
    <property type="protein sequence ID" value="GGG02563.1"/>
    <property type="molecule type" value="Genomic_DNA"/>
</dbReference>
<gene>
    <name evidence="2" type="ORF">GCM10011323_04230</name>
</gene>